<protein>
    <submittedName>
        <fullName evidence="2">Uncharacterized protein</fullName>
    </submittedName>
</protein>
<dbReference type="Proteomes" id="UP000831068">
    <property type="component" value="Chromosome"/>
</dbReference>
<sequence length="74" mass="8968">MKNFLRSIVTAAIYVVGFALVKLFFYYLGWDDEKSINIYGFLFYFVFIFLAIFILDGRNYTWKDVIRFKNLNKR</sequence>
<feature type="transmembrane region" description="Helical" evidence="1">
    <location>
        <begin position="12"/>
        <end position="30"/>
    </location>
</feature>
<name>A0ABY4BFT5_9FLAO</name>
<keyword evidence="1" id="KW-0472">Membrane</keyword>
<evidence type="ECO:0000313" key="3">
    <source>
        <dbReference type="Proteomes" id="UP000831068"/>
    </source>
</evidence>
<gene>
    <name evidence="2" type="ORF">MTP08_11890</name>
</gene>
<feature type="transmembrane region" description="Helical" evidence="1">
    <location>
        <begin position="36"/>
        <end position="55"/>
    </location>
</feature>
<keyword evidence="3" id="KW-1185">Reference proteome</keyword>
<dbReference type="EMBL" id="CP094529">
    <property type="protein sequence ID" value="UOE37749.1"/>
    <property type="molecule type" value="Genomic_DNA"/>
</dbReference>
<evidence type="ECO:0000313" key="2">
    <source>
        <dbReference type="EMBL" id="UOE37749.1"/>
    </source>
</evidence>
<keyword evidence="1" id="KW-0812">Transmembrane</keyword>
<dbReference type="RefSeq" id="WP_243576136.1">
    <property type="nucleotide sequence ID" value="NZ_CP094529.1"/>
</dbReference>
<proteinExistence type="predicted"/>
<reference evidence="2 3" key="1">
    <citation type="submission" date="2022-03" db="EMBL/GenBank/DDBJ databases">
        <title>Chryseobacterium sp. isolated from the Andong Sikhe.</title>
        <authorList>
            <person name="Won M."/>
            <person name="Kim S.-J."/>
            <person name="Kwon S.-W."/>
        </authorList>
    </citation>
    <scope>NUCLEOTIDE SEQUENCE [LARGE SCALE GENOMIC DNA]</scope>
    <source>
        <strain evidence="2 3">ADR-1</strain>
    </source>
</reference>
<evidence type="ECO:0000256" key="1">
    <source>
        <dbReference type="SAM" id="Phobius"/>
    </source>
</evidence>
<accession>A0ABY4BFT5</accession>
<organism evidence="2 3">
    <name type="scientific">Chryseobacterium oryzae</name>
    <dbReference type="NCBI Taxonomy" id="2929799"/>
    <lineage>
        <taxon>Bacteria</taxon>
        <taxon>Pseudomonadati</taxon>
        <taxon>Bacteroidota</taxon>
        <taxon>Flavobacteriia</taxon>
        <taxon>Flavobacteriales</taxon>
        <taxon>Weeksellaceae</taxon>
        <taxon>Chryseobacterium group</taxon>
        <taxon>Chryseobacterium</taxon>
    </lineage>
</organism>
<keyword evidence="1" id="KW-1133">Transmembrane helix</keyword>